<dbReference type="AlphaFoldDB" id="A0A939DZV1"/>
<keyword evidence="2" id="KW-1185">Reference proteome</keyword>
<evidence type="ECO:0008006" key="3">
    <source>
        <dbReference type="Google" id="ProtNLM"/>
    </source>
</evidence>
<dbReference type="Proteomes" id="UP000664332">
    <property type="component" value="Unassembled WGS sequence"/>
</dbReference>
<evidence type="ECO:0000313" key="2">
    <source>
        <dbReference type="Proteomes" id="UP000664332"/>
    </source>
</evidence>
<accession>A0A939DZV1</accession>
<gene>
    <name evidence="1" type="ORF">JZY06_00700</name>
</gene>
<protein>
    <recommendedName>
        <fullName evidence="3">YbjN domain-containing protein</fullName>
    </recommendedName>
</protein>
<name>A0A939DZV1_9CORY</name>
<dbReference type="RefSeq" id="WP_207117561.1">
    <property type="nucleotide sequence ID" value="NZ_JAFLEQ010000003.1"/>
</dbReference>
<organism evidence="1 2">
    <name type="scientific">Corynebacterium mendelii</name>
    <dbReference type="NCBI Taxonomy" id="2765362"/>
    <lineage>
        <taxon>Bacteria</taxon>
        <taxon>Bacillati</taxon>
        <taxon>Actinomycetota</taxon>
        <taxon>Actinomycetes</taxon>
        <taxon>Mycobacteriales</taxon>
        <taxon>Corynebacteriaceae</taxon>
        <taxon>Corynebacterium</taxon>
    </lineage>
</organism>
<evidence type="ECO:0000313" key="1">
    <source>
        <dbReference type="EMBL" id="MBN9643156.1"/>
    </source>
</evidence>
<sequence>MDEQPPIPEGFDPERVFSAIKQEARALSPAADVSINHDATEAVVFAAGHRMQFFFQSQTLLCVGMVPSTNPENIVDQGLGLEFSRSLNLPYNGSLTAQNVFQLPDGSLAADLDGIAVEDIQATRCFCLRALPLTVPVTDAHLRAVVNRFFVDVADAIKLSVQQTGWACDEFTPLAGEQFAGDLLDTDVIMGIATKLGLSCHLDEQWGRYEIGGDDTVSVTIDEDPSGQLRIWCEMTTESPQHFHDEDYYFSVLLALNGLQGHYPALRMSLTEAVDYTATFHIESVVDIPAGEANTDFLSAAITDVVKAAEQCDSGLGAMILRAGVEDD</sequence>
<dbReference type="EMBL" id="JAFLEQ010000003">
    <property type="protein sequence ID" value="MBN9643156.1"/>
    <property type="molecule type" value="Genomic_DNA"/>
</dbReference>
<comment type="caution">
    <text evidence="1">The sequence shown here is derived from an EMBL/GenBank/DDBJ whole genome shotgun (WGS) entry which is preliminary data.</text>
</comment>
<reference evidence="1" key="1">
    <citation type="submission" date="2021-03" db="EMBL/GenBank/DDBJ databases">
        <authorList>
            <person name="Sun Q."/>
        </authorList>
    </citation>
    <scope>NUCLEOTIDE SEQUENCE</scope>
    <source>
        <strain evidence="1">CCM 8862</strain>
    </source>
</reference>
<proteinExistence type="predicted"/>